<evidence type="ECO:0000256" key="2">
    <source>
        <dbReference type="ARBA" id="ARBA00006484"/>
    </source>
</evidence>
<comment type="similarity">
    <text evidence="2">Belongs to the short-chain dehydrogenases/reductases (SDR) family.</text>
</comment>
<protein>
    <recommendedName>
        <fullName evidence="4">MaoC-like domain-containing protein</fullName>
    </recommendedName>
</protein>
<evidence type="ECO:0000313" key="5">
    <source>
        <dbReference type="EMBL" id="GCL65930.1"/>
    </source>
</evidence>
<keyword evidence="6" id="KW-1185">Reference proteome</keyword>
<proteinExistence type="inferred from homology"/>
<evidence type="ECO:0000313" key="6">
    <source>
        <dbReference type="Proteomes" id="UP000301751"/>
    </source>
</evidence>
<evidence type="ECO:0000259" key="4">
    <source>
        <dbReference type="Pfam" id="PF01575"/>
    </source>
</evidence>
<dbReference type="Pfam" id="PF01575">
    <property type="entry name" value="MaoC_dehydratas"/>
    <property type="match status" value="1"/>
</dbReference>
<accession>A0A480AY90</accession>
<dbReference type="EMBL" id="BJCL01000022">
    <property type="protein sequence ID" value="GCL65930.1"/>
    <property type="molecule type" value="Genomic_DNA"/>
</dbReference>
<dbReference type="PANTHER" id="PTHR43639:SF1">
    <property type="entry name" value="SHORT-CHAIN DEHYDROGENASE_REDUCTASE FAMILY PROTEIN"/>
    <property type="match status" value="1"/>
</dbReference>
<dbReference type="InterPro" id="IPR002539">
    <property type="entry name" value="MaoC-like_dom"/>
</dbReference>
<dbReference type="InterPro" id="IPR036291">
    <property type="entry name" value="NAD(P)-bd_dom_sf"/>
</dbReference>
<evidence type="ECO:0000256" key="1">
    <source>
        <dbReference type="ARBA" id="ARBA00005005"/>
    </source>
</evidence>
<organism evidence="5 6">
    <name type="scientific">Pseudaquabacterium pictum</name>
    <dbReference type="NCBI Taxonomy" id="2315236"/>
    <lineage>
        <taxon>Bacteria</taxon>
        <taxon>Pseudomonadati</taxon>
        <taxon>Pseudomonadota</taxon>
        <taxon>Betaproteobacteria</taxon>
        <taxon>Burkholderiales</taxon>
        <taxon>Sphaerotilaceae</taxon>
        <taxon>Pseudaquabacterium</taxon>
    </lineage>
</organism>
<dbReference type="RefSeq" id="WP_137735633.1">
    <property type="nucleotide sequence ID" value="NZ_BJCL01000022.1"/>
</dbReference>
<dbReference type="FunFam" id="3.40.50.720:FF:000173">
    <property type="entry name" value="3-oxoacyl-[acyl-carrier protein] reductase"/>
    <property type="match status" value="1"/>
</dbReference>
<gene>
    <name evidence="5" type="ORF">AQPW35_50110</name>
</gene>
<feature type="domain" description="MaoC-like" evidence="4">
    <location>
        <begin position="18"/>
        <end position="113"/>
    </location>
</feature>
<dbReference type="GO" id="GO:0016491">
    <property type="term" value="F:oxidoreductase activity"/>
    <property type="evidence" value="ECO:0007669"/>
    <property type="project" value="UniProtKB-KW"/>
</dbReference>
<dbReference type="Proteomes" id="UP000301751">
    <property type="component" value="Unassembled WGS sequence"/>
</dbReference>
<keyword evidence="3" id="KW-0560">Oxidoreductase</keyword>
<comment type="pathway">
    <text evidence="1">Lipid metabolism; fatty acid beta-oxidation.</text>
</comment>
<dbReference type="CDD" id="cd05233">
    <property type="entry name" value="SDR_c"/>
    <property type="match status" value="1"/>
</dbReference>
<name>A0A480AY90_9BURK</name>
<evidence type="ECO:0000256" key="3">
    <source>
        <dbReference type="ARBA" id="ARBA00023002"/>
    </source>
</evidence>
<dbReference type="PANTHER" id="PTHR43639">
    <property type="entry name" value="OXIDOREDUCTASE, SHORT-CHAIN DEHYDROGENASE/REDUCTASE FAMILY (AFU_ORTHOLOGUE AFUA_5G02870)"/>
    <property type="match status" value="1"/>
</dbReference>
<dbReference type="InterPro" id="IPR002347">
    <property type="entry name" value="SDR_fam"/>
</dbReference>
<dbReference type="UniPathway" id="UPA00659"/>
<dbReference type="Gene3D" id="3.40.50.720">
    <property type="entry name" value="NAD(P)-binding Rossmann-like Domain"/>
    <property type="match status" value="1"/>
</dbReference>
<dbReference type="AlphaFoldDB" id="A0A480AY90"/>
<dbReference type="GO" id="GO:0006635">
    <property type="term" value="P:fatty acid beta-oxidation"/>
    <property type="evidence" value="ECO:0007669"/>
    <property type="project" value="UniProtKB-UniPathway"/>
</dbReference>
<reference evidence="6" key="1">
    <citation type="submission" date="2019-03" db="EMBL/GenBank/DDBJ databases">
        <title>Aquabacterium pictum sp.nov., the first bacteriochlorophyll a-containing freshwater bacterium in the genus Aquabacterium of the class Betaproteobacteria.</title>
        <authorList>
            <person name="Hirose S."/>
            <person name="Tank M."/>
            <person name="Hara E."/>
            <person name="Tamaki H."/>
            <person name="Takaichi S."/>
            <person name="Haruta S."/>
            <person name="Hanada S."/>
        </authorList>
    </citation>
    <scope>NUCLEOTIDE SEQUENCE [LARGE SCALE GENOMIC DNA]</scope>
    <source>
        <strain evidence="6">W35</strain>
    </source>
</reference>
<sequence length="397" mass="41596">MTAFADFDRLQVGDSQALQKTITEADIRRFVEMTGDDNPLHVDPAFASETPFKQVVVHGMLGASFISTVIGTQLPGPGALWVSQAMEFLLPVRLGDSLTITCTVLKKHERDRLLELDTRIVNQHRQVVLQGQGKVKLLAPSVAAAPPPPGLSPVAIVTGGAGGIGEAVCRRLAQDGLRVVLSYHSSQARAQQIVDQLQADGAQAIAVQADVATEAGAASLVAQAQRRFGAVGVLVHAASPRIAPCSLADARWADLQQQLDVQLKSAFLLSQLCAPGMLARGAGRIVHITSQATEGQPTPHWTGYATAKAGLAMFARSIAAELGPGGVTVNCVAPGMTDTGLIGDIPEKQQLIVARQTPLRRLARPADVADAVAYLVSPAAAFVTGQTLRVNGGMVMA</sequence>
<dbReference type="GO" id="GO:0004300">
    <property type="term" value="F:enoyl-CoA hydratase activity"/>
    <property type="evidence" value="ECO:0007669"/>
    <property type="project" value="UniProtKB-ARBA"/>
</dbReference>
<dbReference type="Gene3D" id="3.10.129.10">
    <property type="entry name" value="Hotdog Thioesterase"/>
    <property type="match status" value="1"/>
</dbReference>
<dbReference type="CDD" id="cd03449">
    <property type="entry name" value="R_hydratase"/>
    <property type="match status" value="1"/>
</dbReference>
<dbReference type="SUPFAM" id="SSF51735">
    <property type="entry name" value="NAD(P)-binding Rossmann-fold domains"/>
    <property type="match status" value="1"/>
</dbReference>
<dbReference type="InterPro" id="IPR029069">
    <property type="entry name" value="HotDog_dom_sf"/>
</dbReference>
<comment type="caution">
    <text evidence="5">The sequence shown here is derived from an EMBL/GenBank/DDBJ whole genome shotgun (WGS) entry which is preliminary data.</text>
</comment>
<dbReference type="Pfam" id="PF13561">
    <property type="entry name" value="adh_short_C2"/>
    <property type="match status" value="1"/>
</dbReference>
<dbReference type="OrthoDB" id="9803333at2"/>
<dbReference type="PRINTS" id="PR00080">
    <property type="entry name" value="SDRFAMILY"/>
</dbReference>
<dbReference type="PRINTS" id="PR00081">
    <property type="entry name" value="GDHRDH"/>
</dbReference>
<dbReference type="SUPFAM" id="SSF54637">
    <property type="entry name" value="Thioesterase/thiol ester dehydrase-isomerase"/>
    <property type="match status" value="1"/>
</dbReference>